<gene>
    <name evidence="1" type="ORF">MMEN_LOCUS5522</name>
</gene>
<dbReference type="Gene3D" id="2.40.50.140">
    <property type="entry name" value="Nucleic acid-binding proteins"/>
    <property type="match status" value="1"/>
</dbReference>
<dbReference type="PANTHER" id="PTHR14944">
    <property type="entry name" value="RPA-RELATED PROTEIN RADX"/>
    <property type="match status" value="1"/>
</dbReference>
<dbReference type="InterPro" id="IPR012340">
    <property type="entry name" value="NA-bd_OB-fold"/>
</dbReference>
<dbReference type="Proteomes" id="UP000677803">
    <property type="component" value="Unassembled WGS sequence"/>
</dbReference>
<organism evidence="1 2">
    <name type="scientific">Menidia menidia</name>
    <name type="common">Atlantic silverside</name>
    <dbReference type="NCBI Taxonomy" id="238744"/>
    <lineage>
        <taxon>Eukaryota</taxon>
        <taxon>Metazoa</taxon>
        <taxon>Chordata</taxon>
        <taxon>Craniata</taxon>
        <taxon>Vertebrata</taxon>
        <taxon>Euteleostomi</taxon>
        <taxon>Actinopterygii</taxon>
        <taxon>Neopterygii</taxon>
        <taxon>Teleostei</taxon>
        <taxon>Neoteleostei</taxon>
        <taxon>Acanthomorphata</taxon>
        <taxon>Ovalentaria</taxon>
        <taxon>Atherinomorphae</taxon>
        <taxon>Atheriniformes</taxon>
        <taxon>Atherinopsidae</taxon>
        <taxon>Menidiinae</taxon>
        <taxon>Menidia</taxon>
    </lineage>
</organism>
<protein>
    <submittedName>
        <fullName evidence="1">(Atlantic silverside) hypothetical protein</fullName>
    </submittedName>
</protein>
<dbReference type="EMBL" id="CAJRST010004446">
    <property type="protein sequence ID" value="CAG5878364.1"/>
    <property type="molecule type" value="Genomic_DNA"/>
</dbReference>
<dbReference type="InterPro" id="IPR040893">
    <property type="entry name" value="RADX"/>
</dbReference>
<dbReference type="PANTHER" id="PTHR14944:SF4">
    <property type="entry name" value="RPA1 RELATED SINGLE STRANDED DNA BINDING PROTEIN, X-LINKED"/>
    <property type="match status" value="1"/>
</dbReference>
<evidence type="ECO:0000313" key="2">
    <source>
        <dbReference type="Proteomes" id="UP000677803"/>
    </source>
</evidence>
<evidence type="ECO:0000313" key="1">
    <source>
        <dbReference type="EMBL" id="CAG5878364.1"/>
    </source>
</evidence>
<keyword evidence="2" id="KW-1185">Reference proteome</keyword>
<dbReference type="Pfam" id="PF17659">
    <property type="entry name" value="RADX"/>
    <property type="match status" value="1"/>
</dbReference>
<proteinExistence type="predicted"/>
<comment type="caution">
    <text evidence="1">The sequence shown here is derived from an EMBL/GenBank/DDBJ whole genome shotgun (WGS) entry which is preliminary data.</text>
</comment>
<dbReference type="GO" id="GO:0003697">
    <property type="term" value="F:single-stranded DNA binding"/>
    <property type="evidence" value="ECO:0007669"/>
    <property type="project" value="InterPro"/>
</dbReference>
<reference evidence="1" key="1">
    <citation type="submission" date="2021-05" db="EMBL/GenBank/DDBJ databases">
        <authorList>
            <person name="Tigano A."/>
        </authorList>
    </citation>
    <scope>NUCLEOTIDE SEQUENCE</scope>
</reference>
<name>A0A8S4AJQ2_9TELE</name>
<sequence length="352" mass="39363">MTEDAQSWSSSMETGPSGESFLQKIFRRLSTTQCLKLGANEAAPVAVVSVQRYLSEQPEEGQPGSYSYDVTVTDGAFRAKCLLHATLNHLVHVNELRTGGDVTVTRWSLVYNERRLGRGYVCIEGVSCNEGASAVLARVSCVHALPRASCVHALPVLVARGVGPHGHAPLQLGRKHYLPLWNNDDPEGDIWSSGPPPSDTVLDVSRIALLSSLESSFRTSWKPLPLLVRIIHKSRLRYYGKFGLKIDFPYQAYYEVADQSGSMSMVLWNELCPDFYRRLDVGTVLLLQDYTLKQSYSHRSRPQMDHHRMKSFTSVEICLNPRKPASVITVVSPKKVQPDWGLPEVCYRFAAR</sequence>
<accession>A0A8S4AJQ2</accession>
<dbReference type="OrthoDB" id="123282at2759"/>
<dbReference type="AlphaFoldDB" id="A0A8S4AJQ2"/>